<comment type="similarity">
    <text evidence="1">Belongs to the FGGY kinase family.</text>
</comment>
<keyword evidence="2 6" id="KW-0808">Transferase</keyword>
<evidence type="ECO:0000313" key="6">
    <source>
        <dbReference type="EMBL" id="MFD2936892.1"/>
    </source>
</evidence>
<dbReference type="PANTHER" id="PTHR43095">
    <property type="entry name" value="SUGAR KINASE"/>
    <property type="match status" value="1"/>
</dbReference>
<reference evidence="7" key="1">
    <citation type="journal article" date="2019" name="Int. J. Syst. Evol. Microbiol.">
        <title>The Global Catalogue of Microorganisms (GCM) 10K type strain sequencing project: providing services to taxonomists for standard genome sequencing and annotation.</title>
        <authorList>
            <consortium name="The Broad Institute Genomics Platform"/>
            <consortium name="The Broad Institute Genome Sequencing Center for Infectious Disease"/>
            <person name="Wu L."/>
            <person name="Ma J."/>
        </authorList>
    </citation>
    <scope>NUCLEOTIDE SEQUENCE [LARGE SCALE GENOMIC DNA]</scope>
    <source>
        <strain evidence="7">KCTC 52490</strain>
    </source>
</reference>
<evidence type="ECO:0000256" key="2">
    <source>
        <dbReference type="ARBA" id="ARBA00022679"/>
    </source>
</evidence>
<gene>
    <name evidence="6" type="ORF">ACFS25_24135</name>
</gene>
<evidence type="ECO:0000256" key="1">
    <source>
        <dbReference type="ARBA" id="ARBA00009156"/>
    </source>
</evidence>
<dbReference type="EMBL" id="JBHUOM010000023">
    <property type="protein sequence ID" value="MFD2936892.1"/>
    <property type="molecule type" value="Genomic_DNA"/>
</dbReference>
<evidence type="ECO:0000313" key="7">
    <source>
        <dbReference type="Proteomes" id="UP001597512"/>
    </source>
</evidence>
<dbReference type="InterPro" id="IPR018484">
    <property type="entry name" value="FGGY_N"/>
</dbReference>
<comment type="caution">
    <text evidence="6">The sequence shown here is derived from an EMBL/GenBank/DDBJ whole genome shotgun (WGS) entry which is preliminary data.</text>
</comment>
<dbReference type="InterPro" id="IPR050406">
    <property type="entry name" value="FGGY_Carb_Kinase"/>
</dbReference>
<name>A0ABW6AQI9_9BACT</name>
<dbReference type="InterPro" id="IPR018483">
    <property type="entry name" value="Carb_kinase_FGGY_CS"/>
</dbReference>
<dbReference type="InterPro" id="IPR000577">
    <property type="entry name" value="Carb_kinase_FGGY"/>
</dbReference>
<accession>A0ABW6AQI9</accession>
<sequence length="487" mass="52889">MNCFVGVDVGTTNIKALAMPSDLSQIVAHASAPVTTLHPESGYAEQDPTEIWTAFVQVINEVSREVTDAGHVITHVAFCTAMHSLLPMAADGSSLGNAILWSDNRAEEQADALRTTKADLGKAIYAQTGTPLHPMIPLCKLAWFREHDPRLLRRTAHFGSIKEFLWHKLTGEFEIDYSIATATGLFNESKRVWSELAMDYAGVRVNQLSTPVPTTYQRPYQPRPETAGVGLPSGISLVIGASDGCLANLGAGAIKPGTATLTIGTSGAIRQTVQKPLRDAQVRLFCYFLDEGYYVVGGPTNNGGNVLEWVSEKLTQQDTATVLTEAATVSPGSDGLLFLPYLQGERAPLWDASVRGAYLHVDWQHTRAHFVRAALEGVLFNLLSINELLTHHTGPARVIHANGGFAQSTFWVQMLADIAGIPVRLNASNESGSMGAILLTMKAVGVVKTLDEAAERVAFGNTFQPDLERHTIYRAAFKKWQEAQKKL</sequence>
<proteinExistence type="inferred from homology"/>
<dbReference type="Gene3D" id="3.30.420.40">
    <property type="match status" value="2"/>
</dbReference>
<organism evidence="6 7">
    <name type="scientific">Spirosoma flavum</name>
    <dbReference type="NCBI Taxonomy" id="2048557"/>
    <lineage>
        <taxon>Bacteria</taxon>
        <taxon>Pseudomonadati</taxon>
        <taxon>Bacteroidota</taxon>
        <taxon>Cytophagia</taxon>
        <taxon>Cytophagales</taxon>
        <taxon>Cytophagaceae</taxon>
        <taxon>Spirosoma</taxon>
    </lineage>
</organism>
<protein>
    <submittedName>
        <fullName evidence="6">Gluconokinase</fullName>
        <ecNumber evidence="6">2.7.1.12</ecNumber>
    </submittedName>
</protein>
<dbReference type="Pfam" id="PF00370">
    <property type="entry name" value="FGGY_N"/>
    <property type="match status" value="1"/>
</dbReference>
<dbReference type="InterPro" id="IPR043129">
    <property type="entry name" value="ATPase_NBD"/>
</dbReference>
<dbReference type="InterPro" id="IPR018485">
    <property type="entry name" value="FGGY_C"/>
</dbReference>
<dbReference type="Pfam" id="PF02782">
    <property type="entry name" value="FGGY_C"/>
    <property type="match status" value="1"/>
</dbReference>
<dbReference type="PIRSF" id="PIRSF000538">
    <property type="entry name" value="GlpK"/>
    <property type="match status" value="1"/>
</dbReference>
<keyword evidence="7" id="KW-1185">Reference proteome</keyword>
<dbReference type="RefSeq" id="WP_381506122.1">
    <property type="nucleotide sequence ID" value="NZ_JBHUOM010000023.1"/>
</dbReference>
<dbReference type="PANTHER" id="PTHR43095:SF2">
    <property type="entry name" value="GLUCONOKINASE"/>
    <property type="match status" value="1"/>
</dbReference>
<dbReference type="SUPFAM" id="SSF53067">
    <property type="entry name" value="Actin-like ATPase domain"/>
    <property type="match status" value="2"/>
</dbReference>
<keyword evidence="3" id="KW-0418">Kinase</keyword>
<evidence type="ECO:0000259" key="4">
    <source>
        <dbReference type="Pfam" id="PF00370"/>
    </source>
</evidence>
<dbReference type="PROSITE" id="PS00933">
    <property type="entry name" value="FGGY_KINASES_1"/>
    <property type="match status" value="1"/>
</dbReference>
<feature type="domain" description="Carbohydrate kinase FGGY C-terminal" evidence="5">
    <location>
        <begin position="261"/>
        <end position="443"/>
    </location>
</feature>
<dbReference type="GO" id="GO:0046316">
    <property type="term" value="F:gluconokinase activity"/>
    <property type="evidence" value="ECO:0007669"/>
    <property type="project" value="UniProtKB-EC"/>
</dbReference>
<dbReference type="EC" id="2.7.1.12" evidence="6"/>
<feature type="domain" description="Carbohydrate kinase FGGY N-terminal" evidence="4">
    <location>
        <begin position="4"/>
        <end position="250"/>
    </location>
</feature>
<evidence type="ECO:0000259" key="5">
    <source>
        <dbReference type="Pfam" id="PF02782"/>
    </source>
</evidence>
<dbReference type="Proteomes" id="UP001597512">
    <property type="component" value="Unassembled WGS sequence"/>
</dbReference>
<dbReference type="CDD" id="cd07770">
    <property type="entry name" value="ASKHA_NBD_FGGY_GntK"/>
    <property type="match status" value="1"/>
</dbReference>
<evidence type="ECO:0000256" key="3">
    <source>
        <dbReference type="ARBA" id="ARBA00022777"/>
    </source>
</evidence>